<feature type="domain" description="UBC core" evidence="4">
    <location>
        <begin position="83"/>
        <end position="246"/>
    </location>
</feature>
<dbReference type="Gene3D" id="3.10.110.10">
    <property type="entry name" value="Ubiquitin Conjugating Enzyme"/>
    <property type="match status" value="1"/>
</dbReference>
<dbReference type="Pfam" id="PF00179">
    <property type="entry name" value="UQ_con"/>
    <property type="match status" value="1"/>
</dbReference>
<evidence type="ECO:0000256" key="2">
    <source>
        <dbReference type="ARBA" id="ARBA00022786"/>
    </source>
</evidence>
<keyword evidence="2" id="KW-0833">Ubl conjugation pathway</keyword>
<feature type="compositionally biased region" description="Basic residues" evidence="3">
    <location>
        <begin position="336"/>
        <end position="345"/>
    </location>
</feature>
<evidence type="ECO:0000313" key="5">
    <source>
        <dbReference type="EMBL" id="CAE2327608.1"/>
    </source>
</evidence>
<dbReference type="GO" id="GO:0016740">
    <property type="term" value="F:transferase activity"/>
    <property type="evidence" value="ECO:0007669"/>
    <property type="project" value="UniProtKB-KW"/>
</dbReference>
<dbReference type="EMBL" id="HBKR01031555">
    <property type="protein sequence ID" value="CAE2327608.1"/>
    <property type="molecule type" value="Transcribed_RNA"/>
</dbReference>
<dbReference type="PANTHER" id="PTHR46116">
    <property type="entry name" value="(E3-INDEPENDENT) E2 UBIQUITIN-CONJUGATING ENZYME"/>
    <property type="match status" value="1"/>
</dbReference>
<dbReference type="SMART" id="SM00212">
    <property type="entry name" value="UBCc"/>
    <property type="match status" value="1"/>
</dbReference>
<feature type="region of interest" description="Disordered" evidence="3">
    <location>
        <begin position="294"/>
        <end position="345"/>
    </location>
</feature>
<dbReference type="AlphaFoldDB" id="A0A7S4P9W7"/>
<gene>
    <name evidence="5" type="ORF">NAES01612_LOCUS20762</name>
</gene>
<protein>
    <recommendedName>
        <fullName evidence="4">UBC core domain-containing protein</fullName>
    </recommendedName>
</protein>
<dbReference type="SUPFAM" id="SSF54495">
    <property type="entry name" value="UBC-like"/>
    <property type="match status" value="1"/>
</dbReference>
<keyword evidence="1" id="KW-0808">Transferase</keyword>
<dbReference type="PANTHER" id="PTHR46116:SF39">
    <property type="entry name" value="BACULOVIRAL IAP REPEAT-CONTAINING PROTEIN 6"/>
    <property type="match status" value="1"/>
</dbReference>
<dbReference type="CDD" id="cd23810">
    <property type="entry name" value="UBCc_BIRC6"/>
    <property type="match status" value="1"/>
</dbReference>
<sequence length="345" mass="39110">MGNGKSKGSSSKSNGLQHLAHLEGKNYQDMKNMNLDDLKTPISTDYAKHFVSRGLLFDEYDIFKNCKQFTYGGRGENCGISKVGIKRLIKEQAAFPALLPLHPDSSVFVRVDENTPTAMQALVVGPAGTPYAQGCFLFDILCEDYPNRPPQVTLSTTGHGAVRFNPNLYDSGYVCLSLLGTWPGQGKSENWDKDVSSLLQLFVSIQGLIMVDEPYYNEPGYEGSSCPEQSESYNKNIRYQTTKWAIVDQLNNPPKGFEEVIKLHFQLQKDSILEQTKKWMEEHGESGKKLLKEVEKVLEKNGEPPKLKNEKKEKKETKEKGKEKEKEEKKEESKESKRKMKITLW</sequence>
<proteinExistence type="predicted"/>
<organism evidence="5">
    <name type="scientific">Paramoeba aestuarina</name>
    <dbReference type="NCBI Taxonomy" id="180227"/>
    <lineage>
        <taxon>Eukaryota</taxon>
        <taxon>Amoebozoa</taxon>
        <taxon>Discosea</taxon>
        <taxon>Flabellinia</taxon>
        <taxon>Dactylopodida</taxon>
        <taxon>Paramoebidae</taxon>
        <taxon>Paramoeba</taxon>
    </lineage>
</organism>
<accession>A0A7S4P9W7</accession>
<evidence type="ECO:0000256" key="1">
    <source>
        <dbReference type="ARBA" id="ARBA00022679"/>
    </source>
</evidence>
<evidence type="ECO:0000259" key="4">
    <source>
        <dbReference type="PROSITE" id="PS50127"/>
    </source>
</evidence>
<dbReference type="InterPro" id="IPR000608">
    <property type="entry name" value="UBC"/>
</dbReference>
<feature type="compositionally biased region" description="Basic and acidic residues" evidence="3">
    <location>
        <begin position="294"/>
        <end position="335"/>
    </location>
</feature>
<dbReference type="InterPro" id="IPR016135">
    <property type="entry name" value="UBQ-conjugating_enzyme/RWD"/>
</dbReference>
<reference evidence="5" key="1">
    <citation type="submission" date="2021-01" db="EMBL/GenBank/DDBJ databases">
        <authorList>
            <person name="Corre E."/>
            <person name="Pelletier E."/>
            <person name="Niang G."/>
            <person name="Scheremetjew M."/>
            <person name="Finn R."/>
            <person name="Kale V."/>
            <person name="Holt S."/>
            <person name="Cochrane G."/>
            <person name="Meng A."/>
            <person name="Brown T."/>
            <person name="Cohen L."/>
        </authorList>
    </citation>
    <scope>NUCLEOTIDE SEQUENCE</scope>
    <source>
        <strain evidence="5">SoJaBio B1-5/56/2</strain>
    </source>
</reference>
<name>A0A7S4P9W7_9EUKA</name>
<dbReference type="PROSITE" id="PS50127">
    <property type="entry name" value="UBC_2"/>
    <property type="match status" value="1"/>
</dbReference>
<evidence type="ECO:0000256" key="3">
    <source>
        <dbReference type="SAM" id="MobiDB-lite"/>
    </source>
</evidence>